<evidence type="ECO:0000313" key="1">
    <source>
        <dbReference type="EMBL" id="GKT14155.1"/>
    </source>
</evidence>
<evidence type="ECO:0000313" key="2">
    <source>
        <dbReference type="Proteomes" id="UP001057375"/>
    </source>
</evidence>
<protein>
    <submittedName>
        <fullName evidence="1">Snf7 family like protein</fullName>
    </submittedName>
</protein>
<proteinExistence type="predicted"/>
<organism evidence="1 2">
    <name type="scientific">Aduncisulcus paluster</name>
    <dbReference type="NCBI Taxonomy" id="2918883"/>
    <lineage>
        <taxon>Eukaryota</taxon>
        <taxon>Metamonada</taxon>
        <taxon>Carpediemonas-like organisms</taxon>
        <taxon>Aduncisulcus</taxon>
    </lineage>
</organism>
<dbReference type="EMBL" id="BQXS01011567">
    <property type="protein sequence ID" value="GKT14155.1"/>
    <property type="molecule type" value="Genomic_DNA"/>
</dbReference>
<reference evidence="1" key="1">
    <citation type="submission" date="2022-03" db="EMBL/GenBank/DDBJ databases">
        <title>Draft genome sequence of Aduncisulcus paluster, a free-living microaerophilic Fornicata.</title>
        <authorList>
            <person name="Yuyama I."/>
            <person name="Kume K."/>
            <person name="Tamura T."/>
            <person name="Inagaki Y."/>
            <person name="Hashimoto T."/>
        </authorList>
    </citation>
    <scope>NUCLEOTIDE SEQUENCE</scope>
    <source>
        <strain evidence="1">NY0171</strain>
    </source>
</reference>
<comment type="caution">
    <text evidence="1">The sequence shown here is derived from an EMBL/GenBank/DDBJ whole genome shotgun (WGS) entry which is preliminary data.</text>
</comment>
<sequence>MGAGQSKQPMNQDDFMFELKMNSKQLSREATKAKQTEKKYKAKVLECIKQGDRDTAEIHAQSCIRCKREALKLTRLSARMDAVAMQLKSAAVSQKVVHMMAGTGHMLQTAMGTMNMEDLGRIMDKCEEQFEELKVRDYVMDDMMSKDSVTGAPAETVGQFLAAISKEAGLDIAASLGTVGEEVPTVATATEVGKLDMPSMESLGL</sequence>
<accession>A0ABQ5JVJ0</accession>
<name>A0ABQ5JVJ0_9EUKA</name>
<gene>
    <name evidence="1" type="ORF">ADUPG1_010426</name>
</gene>
<dbReference type="PANTHER" id="PTHR10476">
    <property type="entry name" value="CHARGED MULTIVESICULAR BODY PROTEIN"/>
    <property type="match status" value="1"/>
</dbReference>
<keyword evidence="2" id="KW-1185">Reference proteome</keyword>
<dbReference type="Gene3D" id="6.10.140.1230">
    <property type="match status" value="1"/>
</dbReference>
<dbReference type="Proteomes" id="UP001057375">
    <property type="component" value="Unassembled WGS sequence"/>
</dbReference>
<dbReference type="InterPro" id="IPR005024">
    <property type="entry name" value="Snf7_fam"/>
</dbReference>
<dbReference type="Pfam" id="PF03357">
    <property type="entry name" value="Snf7"/>
    <property type="match status" value="1"/>
</dbReference>